<reference evidence="3" key="2">
    <citation type="submission" date="2022-09" db="EMBL/GenBank/DDBJ databases">
        <title>Biosynthetic gene clusters of Dactylosporangioum fulvum.</title>
        <authorList>
            <person name="Caradec T."/>
        </authorList>
    </citation>
    <scope>NUCLEOTIDE SEQUENCE</scope>
    <source>
        <strain evidence="3">NRRL B-16292</strain>
    </source>
</reference>
<name>A0ABY5W3C1_9ACTN</name>
<gene>
    <name evidence="3" type="ORF">Dfulv_04500</name>
</gene>
<proteinExistence type="predicted"/>
<feature type="transmembrane region" description="Helical" evidence="1">
    <location>
        <begin position="52"/>
        <end position="75"/>
    </location>
</feature>
<reference evidence="3" key="1">
    <citation type="submission" date="2021-04" db="EMBL/GenBank/DDBJ databases">
        <authorList>
            <person name="Hartkoorn R.C."/>
            <person name="Beaudoing E."/>
            <person name="Hot D."/>
        </authorList>
    </citation>
    <scope>NUCLEOTIDE SEQUENCE</scope>
    <source>
        <strain evidence="3">NRRL B-16292</strain>
    </source>
</reference>
<evidence type="ECO:0000256" key="1">
    <source>
        <dbReference type="SAM" id="Phobius"/>
    </source>
</evidence>
<evidence type="ECO:0000259" key="2">
    <source>
        <dbReference type="Pfam" id="PF13828"/>
    </source>
</evidence>
<dbReference type="EMBL" id="CP073720">
    <property type="protein sequence ID" value="UWP83549.1"/>
    <property type="molecule type" value="Genomic_DNA"/>
</dbReference>
<feature type="transmembrane region" description="Helical" evidence="1">
    <location>
        <begin position="17"/>
        <end position="40"/>
    </location>
</feature>
<keyword evidence="1" id="KW-1133">Transmembrane helix</keyword>
<organism evidence="3 4">
    <name type="scientific">Dactylosporangium fulvum</name>
    <dbReference type="NCBI Taxonomy" id="53359"/>
    <lineage>
        <taxon>Bacteria</taxon>
        <taxon>Bacillati</taxon>
        <taxon>Actinomycetota</taxon>
        <taxon>Actinomycetes</taxon>
        <taxon>Micromonosporales</taxon>
        <taxon>Micromonosporaceae</taxon>
        <taxon>Dactylosporangium</taxon>
    </lineage>
</organism>
<dbReference type="Proteomes" id="UP001059617">
    <property type="component" value="Chromosome"/>
</dbReference>
<dbReference type="Pfam" id="PF13828">
    <property type="entry name" value="DUF4190"/>
    <property type="match status" value="1"/>
</dbReference>
<sequence>MEEVPTDRQRIPGVNTMAIAALIFAVLLPPFGIVMGHIAWAQIKRTGETGRWLALTALIVGYAELLCLCGIPIVLLGV</sequence>
<evidence type="ECO:0000313" key="4">
    <source>
        <dbReference type="Proteomes" id="UP001059617"/>
    </source>
</evidence>
<evidence type="ECO:0000313" key="3">
    <source>
        <dbReference type="EMBL" id="UWP83549.1"/>
    </source>
</evidence>
<keyword evidence="1" id="KW-0812">Transmembrane</keyword>
<accession>A0ABY5W3C1</accession>
<feature type="domain" description="DUF4190" evidence="2">
    <location>
        <begin position="17"/>
        <end position="68"/>
    </location>
</feature>
<dbReference type="InterPro" id="IPR025241">
    <property type="entry name" value="DUF4190"/>
</dbReference>
<keyword evidence="1" id="KW-0472">Membrane</keyword>
<dbReference type="RefSeq" id="WP_259861342.1">
    <property type="nucleotide sequence ID" value="NZ_BAAAST010000040.1"/>
</dbReference>
<keyword evidence="4" id="KW-1185">Reference proteome</keyword>
<protein>
    <submittedName>
        <fullName evidence="3">DUF4190 domain-containing protein</fullName>
    </submittedName>
</protein>